<evidence type="ECO:0000256" key="4">
    <source>
        <dbReference type="PROSITE-ProRule" id="PRU00284"/>
    </source>
</evidence>
<dbReference type="InterPro" id="IPR051310">
    <property type="entry name" value="MCP_chemotaxis"/>
</dbReference>
<dbReference type="SMART" id="SM00283">
    <property type="entry name" value="MA"/>
    <property type="match status" value="1"/>
</dbReference>
<feature type="transmembrane region" description="Helical" evidence="5">
    <location>
        <begin position="202"/>
        <end position="225"/>
    </location>
</feature>
<evidence type="ECO:0000256" key="3">
    <source>
        <dbReference type="ARBA" id="ARBA00029447"/>
    </source>
</evidence>
<comment type="similarity">
    <text evidence="3">Belongs to the methyl-accepting chemotaxis (MCP) protein family.</text>
</comment>
<reference evidence="7 8" key="1">
    <citation type="submission" date="2017-04" db="EMBL/GenBank/DDBJ databases">
        <title>Whole genome sequence of Bdellovibrio bacteriovorus strain SSB218315.</title>
        <authorList>
            <person name="Oyedara O."/>
            <person name="Rodriguez-Perez M.A."/>
        </authorList>
    </citation>
    <scope>NUCLEOTIDE SEQUENCE [LARGE SCALE GENOMIC DNA]</scope>
    <source>
        <strain evidence="7 8">SSB218315</strain>
    </source>
</reference>
<evidence type="ECO:0000259" key="6">
    <source>
        <dbReference type="PROSITE" id="PS50111"/>
    </source>
</evidence>
<dbReference type="FunFam" id="1.10.287.950:FF:000001">
    <property type="entry name" value="Methyl-accepting chemotaxis sensory transducer"/>
    <property type="match status" value="1"/>
</dbReference>
<evidence type="ECO:0000256" key="2">
    <source>
        <dbReference type="ARBA" id="ARBA00022481"/>
    </source>
</evidence>
<proteinExistence type="inferred from homology"/>
<name>A0A1Z3ND49_BDEBC</name>
<dbReference type="Pfam" id="PF11845">
    <property type="entry name" value="Tll0287-like"/>
    <property type="match status" value="1"/>
</dbReference>
<evidence type="ECO:0000313" key="8">
    <source>
        <dbReference type="Proteomes" id="UP000197003"/>
    </source>
</evidence>
<dbReference type="InterPro" id="IPR004089">
    <property type="entry name" value="MCPsignal_dom"/>
</dbReference>
<dbReference type="PANTHER" id="PTHR43531:SF14">
    <property type="entry name" value="METHYL-ACCEPTING CHEMOTAXIS PROTEIN I-RELATED"/>
    <property type="match status" value="1"/>
</dbReference>
<dbReference type="OrthoDB" id="5289359at2"/>
<dbReference type="GO" id="GO:0005886">
    <property type="term" value="C:plasma membrane"/>
    <property type="evidence" value="ECO:0007669"/>
    <property type="project" value="TreeGrafter"/>
</dbReference>
<dbReference type="GO" id="GO:0007165">
    <property type="term" value="P:signal transduction"/>
    <property type="evidence" value="ECO:0007669"/>
    <property type="project" value="UniProtKB-KW"/>
</dbReference>
<evidence type="ECO:0000313" key="7">
    <source>
        <dbReference type="EMBL" id="ASD65381.1"/>
    </source>
</evidence>
<gene>
    <name evidence="7" type="ORF">B9G79_03380</name>
</gene>
<keyword evidence="4" id="KW-0807">Transducer</keyword>
<dbReference type="GO" id="GO:0006935">
    <property type="term" value="P:chemotaxis"/>
    <property type="evidence" value="ECO:0007669"/>
    <property type="project" value="TreeGrafter"/>
</dbReference>
<dbReference type="PROSITE" id="PS50111">
    <property type="entry name" value="CHEMOTAXIS_TRANSDUC_2"/>
    <property type="match status" value="1"/>
</dbReference>
<organism evidence="7 8">
    <name type="scientific">Bdellovibrio bacteriovorus</name>
    <dbReference type="NCBI Taxonomy" id="959"/>
    <lineage>
        <taxon>Bacteria</taxon>
        <taxon>Pseudomonadati</taxon>
        <taxon>Bdellovibrionota</taxon>
        <taxon>Bdellovibrionia</taxon>
        <taxon>Bdellovibrionales</taxon>
        <taxon>Pseudobdellovibrionaceae</taxon>
        <taxon>Bdellovibrio</taxon>
    </lineage>
</organism>
<dbReference type="InterPro" id="IPR021796">
    <property type="entry name" value="Tll0287-like_dom"/>
</dbReference>
<keyword evidence="2" id="KW-0488">Methylation</keyword>
<dbReference type="Pfam" id="PF00015">
    <property type="entry name" value="MCPsignal"/>
    <property type="match status" value="1"/>
</dbReference>
<protein>
    <submittedName>
        <fullName evidence="7">Chemotaxis protein</fullName>
    </submittedName>
</protein>
<dbReference type="Gene3D" id="1.10.287.950">
    <property type="entry name" value="Methyl-accepting chemotaxis protein"/>
    <property type="match status" value="1"/>
</dbReference>
<feature type="domain" description="Methyl-accepting transducer" evidence="6">
    <location>
        <begin position="242"/>
        <end position="471"/>
    </location>
</feature>
<dbReference type="EMBL" id="CP020946">
    <property type="protein sequence ID" value="ASD65381.1"/>
    <property type="molecule type" value="Genomic_DNA"/>
</dbReference>
<comment type="subcellular location">
    <subcellularLocation>
        <location evidence="1">Membrane</location>
    </subcellularLocation>
</comment>
<keyword evidence="5" id="KW-1133">Transmembrane helix</keyword>
<evidence type="ECO:0000256" key="5">
    <source>
        <dbReference type="SAM" id="Phobius"/>
    </source>
</evidence>
<dbReference type="CDD" id="cd11386">
    <property type="entry name" value="MCP_signal"/>
    <property type="match status" value="1"/>
</dbReference>
<dbReference type="Proteomes" id="UP000197003">
    <property type="component" value="Chromosome"/>
</dbReference>
<dbReference type="SUPFAM" id="SSF58104">
    <property type="entry name" value="Methyl-accepting chemotaxis protein (MCP) signaling domain"/>
    <property type="match status" value="1"/>
</dbReference>
<keyword evidence="5" id="KW-0472">Membrane</keyword>
<dbReference type="GO" id="GO:0004888">
    <property type="term" value="F:transmembrane signaling receptor activity"/>
    <property type="evidence" value="ECO:0007669"/>
    <property type="project" value="TreeGrafter"/>
</dbReference>
<dbReference type="PANTHER" id="PTHR43531">
    <property type="entry name" value="PROTEIN ICFG"/>
    <property type="match status" value="1"/>
</dbReference>
<keyword evidence="5" id="KW-0812">Transmembrane</keyword>
<accession>A0A1Z3ND49</accession>
<sequence length="494" mass="52495">MICTTAAVIVASSRISHEGESHLVEKSEAILSRLEAVRSYVASQGGLKASIEKAIEDHPDGNLSKESKMAILKQVPIFAAMKVGAEGAEKEGYTFRIFSGEPRNSDNRATQEEMDILKKFEADPKLEELTATTDNHVIVYRPVRLSSSQGCMNCHGSPSQSPWKNGKDILGYPMEDWSDGKLHGGFAVISSKDKVKAAATDATMYIVLVAVGLSIVAMGLAFVVLNRPMKALSGIAVKLKETGTSVAQASSEISKSSQDLSSAATTAAASIEQTTSATEEMSSMIKLNAGHTNEARSLAETAQVKARHGKDEVEKLILSMDDIAKSSKKIEEIISVIDDIAFQTNLLALNAAVEAARAGEQGKGFAVVAEAVRALAQRSATSAKEIATLIEDSVHKIESGHEVVQASGTMLNEIVVQIEKLTALNIEISTASTEQSQGVSSINMSINELDRVTQNNASAAGECASAAEELAQRSQQMDSMVQELISVVEGRKAA</sequence>
<dbReference type="AlphaFoldDB" id="A0A1Z3ND49"/>
<evidence type="ECO:0000256" key="1">
    <source>
        <dbReference type="ARBA" id="ARBA00004370"/>
    </source>
</evidence>